<name>A0A8H4UGK8_9HYPO</name>
<accession>A0A8H4UGK8</accession>
<keyword evidence="2" id="KW-0472">Membrane</keyword>
<dbReference type="AlphaFoldDB" id="A0A8H4UGK8"/>
<dbReference type="Proteomes" id="UP000635477">
    <property type="component" value="Unassembled WGS sequence"/>
</dbReference>
<evidence type="ECO:0000313" key="5">
    <source>
        <dbReference type="Proteomes" id="UP000635477"/>
    </source>
</evidence>
<sequence>MSAFFVDWELWQEMTFVSPVPSLRRLRQVFMVLGCCIVLVFGIGFVKLWWTNRTMRRLEIIDEEKRARVSLMSHCGIENLRGPEIPFGVRAIQSGVEVEGIWISRPNTPACSQATPGATLVGHRIEMSKGKGKMIQLGTTTAPCLRLDSQGALQHQTHPSDTLQQDDSIASLHLLNQPAHTPTRPQRDGHWSDMSTSTSLRGPFKILAQTPTFCSRSQVSPVGSGPDHSIPVLDLNRLKQQDTKQGVSRATQGSVVLPTGFRQNDLDHTNGSTAAQSIKQQGQGDTAPDKANAGRAKLRKVLKSDSRRNMASQIIPDIATKGFDDAQSYDTHRPSYPPASVSSLLGRLGLGGQPGRRVLDLAAGTGKFTELLAARPEGYEIIAVEPLGSMRSNLAAKQLPKVEVRDGTAAAMKDVEDGWADGCIVAQAFHWFAKEEALQEIHRVLKPGARLGLIWNIEDYNRPKSWPPSTKWEDELSKLNINQKVDTESRFRHLLWKQVFERQAQADTPLFSTPIETEEIKWSVWLTPEALLDRLNTLSWNAIREVEERQAFRERVNRIVNEGDGTFNDKGEIEVHGCTFFVWTSRL</sequence>
<keyword evidence="2" id="KW-0812">Transmembrane</keyword>
<reference evidence="4" key="2">
    <citation type="submission" date="2020-05" db="EMBL/GenBank/DDBJ databases">
        <authorList>
            <person name="Kim H.-S."/>
            <person name="Proctor R.H."/>
            <person name="Brown D.W."/>
        </authorList>
    </citation>
    <scope>NUCLEOTIDE SEQUENCE</scope>
    <source>
        <strain evidence="4">NRRL 22465</strain>
    </source>
</reference>
<evidence type="ECO:0000313" key="4">
    <source>
        <dbReference type="EMBL" id="KAF4976282.1"/>
    </source>
</evidence>
<protein>
    <recommendedName>
        <fullName evidence="3">Methyltransferase type 11 domain-containing protein</fullName>
    </recommendedName>
</protein>
<feature type="region of interest" description="Disordered" evidence="1">
    <location>
        <begin position="240"/>
        <end position="294"/>
    </location>
</feature>
<dbReference type="CDD" id="cd02440">
    <property type="entry name" value="AdoMet_MTases"/>
    <property type="match status" value="1"/>
</dbReference>
<dbReference type="GO" id="GO:0008757">
    <property type="term" value="F:S-adenosylmethionine-dependent methyltransferase activity"/>
    <property type="evidence" value="ECO:0007669"/>
    <property type="project" value="InterPro"/>
</dbReference>
<dbReference type="InterPro" id="IPR029063">
    <property type="entry name" value="SAM-dependent_MTases_sf"/>
</dbReference>
<comment type="caution">
    <text evidence="4">The sequence shown here is derived from an EMBL/GenBank/DDBJ whole genome shotgun (WGS) entry which is preliminary data.</text>
</comment>
<dbReference type="Gene3D" id="3.40.50.150">
    <property type="entry name" value="Vaccinia Virus protein VP39"/>
    <property type="match status" value="1"/>
</dbReference>
<feature type="compositionally biased region" description="Polar residues" evidence="1">
    <location>
        <begin position="269"/>
        <end position="284"/>
    </location>
</feature>
<dbReference type="SUPFAM" id="SSF53335">
    <property type="entry name" value="S-adenosyl-L-methionine-dependent methyltransferases"/>
    <property type="match status" value="1"/>
</dbReference>
<dbReference type="Pfam" id="PF08241">
    <property type="entry name" value="Methyltransf_11"/>
    <property type="match status" value="1"/>
</dbReference>
<proteinExistence type="predicted"/>
<reference evidence="4" key="1">
    <citation type="journal article" date="2020" name="BMC Genomics">
        <title>Correction to: Identification and distribution of gene clusters required for synthesis of sphingolipid metabolism inhibitors in diverse species of the filamentous fungus Fusarium.</title>
        <authorList>
            <person name="Kim H.S."/>
            <person name="Lohmar J.M."/>
            <person name="Busman M."/>
            <person name="Brown D.W."/>
            <person name="Naumann T.A."/>
            <person name="Divon H.H."/>
            <person name="Lysoe E."/>
            <person name="Uhlig S."/>
            <person name="Proctor R.H."/>
        </authorList>
    </citation>
    <scope>NUCLEOTIDE SEQUENCE</scope>
    <source>
        <strain evidence="4">NRRL 22465</strain>
    </source>
</reference>
<feature type="domain" description="Methyltransferase type 11" evidence="3">
    <location>
        <begin position="359"/>
        <end position="451"/>
    </location>
</feature>
<dbReference type="EMBL" id="JABEYC010000554">
    <property type="protein sequence ID" value="KAF4976282.1"/>
    <property type="molecule type" value="Genomic_DNA"/>
</dbReference>
<dbReference type="InterPro" id="IPR013216">
    <property type="entry name" value="Methyltransf_11"/>
</dbReference>
<organism evidence="4 5">
    <name type="scientific">Fusarium zealandicum</name>
    <dbReference type="NCBI Taxonomy" id="1053134"/>
    <lineage>
        <taxon>Eukaryota</taxon>
        <taxon>Fungi</taxon>
        <taxon>Dikarya</taxon>
        <taxon>Ascomycota</taxon>
        <taxon>Pezizomycotina</taxon>
        <taxon>Sordariomycetes</taxon>
        <taxon>Hypocreomycetidae</taxon>
        <taxon>Hypocreales</taxon>
        <taxon>Nectriaceae</taxon>
        <taxon>Fusarium</taxon>
        <taxon>Fusarium staphyleae species complex</taxon>
    </lineage>
</organism>
<feature type="region of interest" description="Disordered" evidence="1">
    <location>
        <begin position="178"/>
        <end position="198"/>
    </location>
</feature>
<dbReference type="PANTHER" id="PTHR40623">
    <property type="entry name" value="INTEGRAL MEMBRANE PROTEIN"/>
    <property type="match status" value="1"/>
</dbReference>
<gene>
    <name evidence="4" type="ORF">FZEAL_7033</name>
</gene>
<keyword evidence="2" id="KW-1133">Transmembrane helix</keyword>
<dbReference type="OrthoDB" id="66144at2759"/>
<evidence type="ECO:0000256" key="2">
    <source>
        <dbReference type="SAM" id="Phobius"/>
    </source>
</evidence>
<keyword evidence="5" id="KW-1185">Reference proteome</keyword>
<dbReference type="PANTHER" id="PTHR40623:SF2">
    <property type="entry name" value="INTEGRAL MEMBRANE PROTEIN"/>
    <property type="match status" value="1"/>
</dbReference>
<feature type="compositionally biased region" description="Polar residues" evidence="1">
    <location>
        <begin position="243"/>
        <end position="254"/>
    </location>
</feature>
<evidence type="ECO:0000259" key="3">
    <source>
        <dbReference type="Pfam" id="PF08241"/>
    </source>
</evidence>
<feature type="transmembrane region" description="Helical" evidence="2">
    <location>
        <begin position="29"/>
        <end position="50"/>
    </location>
</feature>
<evidence type="ECO:0000256" key="1">
    <source>
        <dbReference type="SAM" id="MobiDB-lite"/>
    </source>
</evidence>